<reference evidence="2 3" key="1">
    <citation type="submission" date="2017-06" db="EMBL/GenBank/DDBJ databases">
        <title>Genome sequencing of cyanobaciteial culture collection at National Institute for Environmental Studies (NIES).</title>
        <authorList>
            <person name="Hirose Y."/>
            <person name="Shimura Y."/>
            <person name="Fujisawa T."/>
            <person name="Nakamura Y."/>
            <person name="Kawachi M."/>
        </authorList>
    </citation>
    <scope>NUCLEOTIDE SEQUENCE [LARGE SCALE GENOMIC DNA]</scope>
    <source>
        <strain evidence="2 3">NIES-2135</strain>
    </source>
</reference>
<name>A0A1Z4JJN7_LEPBY</name>
<dbReference type="AlphaFoldDB" id="A0A1Z4JJN7"/>
<keyword evidence="1" id="KW-0812">Transmembrane</keyword>
<feature type="transmembrane region" description="Helical" evidence="1">
    <location>
        <begin position="284"/>
        <end position="306"/>
    </location>
</feature>
<evidence type="ECO:0000313" key="3">
    <source>
        <dbReference type="Proteomes" id="UP000217895"/>
    </source>
</evidence>
<accession>A0A1Z4JJN7</accession>
<feature type="transmembrane region" description="Helical" evidence="1">
    <location>
        <begin position="90"/>
        <end position="117"/>
    </location>
</feature>
<dbReference type="PANTHER" id="PTHR47380">
    <property type="entry name" value="OS02G0533000 PROTEIN"/>
    <property type="match status" value="1"/>
</dbReference>
<organism evidence="2 3">
    <name type="scientific">Leptolyngbya boryana NIES-2135</name>
    <dbReference type="NCBI Taxonomy" id="1973484"/>
    <lineage>
        <taxon>Bacteria</taxon>
        <taxon>Bacillati</taxon>
        <taxon>Cyanobacteriota</taxon>
        <taxon>Cyanophyceae</taxon>
        <taxon>Leptolyngbyales</taxon>
        <taxon>Leptolyngbyaceae</taxon>
        <taxon>Leptolyngbya group</taxon>
        <taxon>Leptolyngbya</taxon>
    </lineage>
</organism>
<dbReference type="EMBL" id="AP018203">
    <property type="protein sequence ID" value="BAY56959.1"/>
    <property type="molecule type" value="Genomic_DNA"/>
</dbReference>
<keyword evidence="3" id="KW-1185">Reference proteome</keyword>
<dbReference type="InterPro" id="IPR044200">
    <property type="entry name" value="At5g03900-like"/>
</dbReference>
<keyword evidence="1" id="KW-1133">Transmembrane helix</keyword>
<dbReference type="Proteomes" id="UP000217895">
    <property type="component" value="Chromosome"/>
</dbReference>
<proteinExistence type="predicted"/>
<gene>
    <name evidence="2" type="ORF">NIES2135_38210</name>
</gene>
<evidence type="ECO:0000313" key="2">
    <source>
        <dbReference type="EMBL" id="BAY56959.1"/>
    </source>
</evidence>
<keyword evidence="1" id="KW-0472">Membrane</keyword>
<evidence type="ECO:0000256" key="1">
    <source>
        <dbReference type="SAM" id="Phobius"/>
    </source>
</evidence>
<dbReference type="PANTHER" id="PTHR47380:SF4">
    <property type="entry name" value="OS02G0533000 PROTEIN"/>
    <property type="match status" value="1"/>
</dbReference>
<feature type="transmembrane region" description="Helical" evidence="1">
    <location>
        <begin position="312"/>
        <end position="334"/>
    </location>
</feature>
<protein>
    <submittedName>
        <fullName evidence="2">Uncharacterized protein</fullName>
    </submittedName>
</protein>
<sequence length="417" mass="47083">MSATPNAAILKAIESLNYRATVGDVASQAGLNINLAEQGLLVLASQAGGHLQVAESGDVVYQFPKNFRSILREKDARLRWQERWEKIWRILFYLIRISFGIVLVLLILASFLAILAITIAANSSRDDNNGGGFDMPNIWFSPDFFWIFTPDYNQRRPTREKSELNFLESIYSFLFGDGNPNADLENRRWQAIAATIQTHQGAVISEQIAPYLDDLGTQSEQEYEQYMLPVLARFDGRPEVSPEGQFIYQFPSLQTTVAREERQWLPAFLRESLYQFSQASSGQITLAIGLGVTLLVLALVLTAIVSGGALKILAFLSLGYSAAFLTIPTIRYFWIKGRNQKILTRNHDRESRANFLAQASSMIQQKLAYARGFAAKHVIQESDVIYSSDRDLIEQDIDRSAQIDAEWQRRLEGRSQP</sequence>